<organism evidence="2 3">
    <name type="scientific">Rhodoferax koreensis</name>
    <dbReference type="NCBI Taxonomy" id="1842727"/>
    <lineage>
        <taxon>Bacteria</taxon>
        <taxon>Pseudomonadati</taxon>
        <taxon>Pseudomonadota</taxon>
        <taxon>Betaproteobacteria</taxon>
        <taxon>Burkholderiales</taxon>
        <taxon>Comamonadaceae</taxon>
        <taxon>Rhodoferax</taxon>
    </lineage>
</organism>
<name>A0A1P8JU33_9BURK</name>
<accession>A0A1P8JU33</accession>
<sequence>MQQLWLHGLEVSRRAQARMARTFAEDMSEAARKLAASKEPKDWLNVQAEFLGKSIVNALAAQGDALAAWGDLQAACTKHLVHAGPIPKGEASKRLNGEATASSGQDAWASAWQQMGNAWAAALAPAKAAATPSSPLAADAWLETVRANAQKMTTAWVEATRAAAQAG</sequence>
<dbReference type="AlphaFoldDB" id="A0A1P8JU33"/>
<dbReference type="InterPro" id="IPR018968">
    <property type="entry name" value="Phasin"/>
</dbReference>
<reference evidence="2 3" key="1">
    <citation type="submission" date="2017-01" db="EMBL/GenBank/DDBJ databases">
        <authorList>
            <person name="Mah S.A."/>
            <person name="Swanson W.J."/>
            <person name="Moy G.W."/>
            <person name="Vacquier V.D."/>
        </authorList>
    </citation>
    <scope>NUCLEOTIDE SEQUENCE [LARGE SCALE GENOMIC DNA]</scope>
    <source>
        <strain evidence="2 3">DCY110</strain>
    </source>
</reference>
<evidence type="ECO:0000313" key="2">
    <source>
        <dbReference type="EMBL" id="APW37264.1"/>
    </source>
</evidence>
<dbReference type="Proteomes" id="UP000186609">
    <property type="component" value="Chromosome"/>
</dbReference>
<keyword evidence="3" id="KW-1185">Reference proteome</keyword>
<evidence type="ECO:0000259" key="1">
    <source>
        <dbReference type="Pfam" id="PF09361"/>
    </source>
</evidence>
<evidence type="ECO:0000313" key="3">
    <source>
        <dbReference type="Proteomes" id="UP000186609"/>
    </source>
</evidence>
<dbReference type="EMBL" id="CP019236">
    <property type="protein sequence ID" value="APW37264.1"/>
    <property type="molecule type" value="Genomic_DNA"/>
</dbReference>
<feature type="domain" description="Phasin" evidence="1">
    <location>
        <begin position="3"/>
        <end position="79"/>
    </location>
</feature>
<dbReference type="STRING" id="1842727.RD110_08690"/>
<dbReference type="KEGG" id="rhy:RD110_08690"/>
<gene>
    <name evidence="2" type="ORF">RD110_08690</name>
</gene>
<dbReference type="Pfam" id="PF09361">
    <property type="entry name" value="Phasin_2"/>
    <property type="match status" value="1"/>
</dbReference>
<proteinExistence type="predicted"/>
<protein>
    <recommendedName>
        <fullName evidence="1">Phasin domain-containing protein</fullName>
    </recommendedName>
</protein>